<dbReference type="KEGG" id="pco:PHACADRAFT_105123"/>
<name>K5VGT1_PHACS</name>
<keyword evidence="3" id="KW-1185">Reference proteome</keyword>
<dbReference type="STRING" id="650164.K5VGT1"/>
<keyword evidence="1" id="KW-0812">Transmembrane</keyword>
<dbReference type="Proteomes" id="UP000008370">
    <property type="component" value="Unassembled WGS sequence"/>
</dbReference>
<dbReference type="AlphaFoldDB" id="K5VGT1"/>
<reference evidence="2 3" key="1">
    <citation type="journal article" date="2012" name="BMC Genomics">
        <title>Comparative genomics of the white-rot fungi, Phanerochaete carnosa and P. chrysosporium, to elucidate the genetic basis of the distinct wood types they colonize.</title>
        <authorList>
            <person name="Suzuki H."/>
            <person name="MacDonald J."/>
            <person name="Syed K."/>
            <person name="Salamov A."/>
            <person name="Hori C."/>
            <person name="Aerts A."/>
            <person name="Henrissat B."/>
            <person name="Wiebenga A."/>
            <person name="vanKuyk P.A."/>
            <person name="Barry K."/>
            <person name="Lindquist E."/>
            <person name="LaButti K."/>
            <person name="Lapidus A."/>
            <person name="Lucas S."/>
            <person name="Coutinho P."/>
            <person name="Gong Y."/>
            <person name="Samejima M."/>
            <person name="Mahadevan R."/>
            <person name="Abou-Zaid M."/>
            <person name="de Vries R.P."/>
            <person name="Igarashi K."/>
            <person name="Yadav J.S."/>
            <person name="Grigoriev I.V."/>
            <person name="Master E.R."/>
        </authorList>
    </citation>
    <scope>NUCLEOTIDE SEQUENCE [LARGE SCALE GENOMIC DNA]</scope>
    <source>
        <strain evidence="2 3">HHB-10118-sp</strain>
    </source>
</reference>
<dbReference type="EMBL" id="JH930478">
    <property type="protein sequence ID" value="EKM50408.1"/>
    <property type="molecule type" value="Genomic_DNA"/>
</dbReference>
<evidence type="ECO:0000313" key="2">
    <source>
        <dbReference type="EMBL" id="EKM50408.1"/>
    </source>
</evidence>
<evidence type="ECO:0000313" key="3">
    <source>
        <dbReference type="Proteomes" id="UP000008370"/>
    </source>
</evidence>
<sequence>MLAGQVSRAVKARKELTKVVNCLTSQSEIGGPRACMYLLNHPNHYTSHLFQSEAKVIGVNTVMDYIYRPEKYESVCLYDWVRSSVKGKMSKRIAEGNEREGEFLWIGQNLKFLIKWNLGDQTWISKSEANHLEALDIYLDKLGARFTEDYPQHSTHHVHMCIEAEAKVPDFIGGALPRKDKGNREDYCMTMLTLFKPWRTGKNLKSEENGWNDIFTDYSFTPRQSELMKFFHMRYECNDARDNNAAARKKGLASGDMPSNIDEDIQENLNNLYYGDELLDQLGEEQLTEIAVLFPVLYVMLQLLCPIIILLFHISIS</sequence>
<keyword evidence="1" id="KW-0472">Membrane</keyword>
<accession>K5VGT1</accession>
<feature type="transmembrane region" description="Helical" evidence="1">
    <location>
        <begin position="290"/>
        <end position="312"/>
    </location>
</feature>
<proteinExistence type="predicted"/>
<organism evidence="2 3">
    <name type="scientific">Phanerochaete carnosa (strain HHB-10118-sp)</name>
    <name type="common">White-rot fungus</name>
    <name type="synonym">Peniophora carnosa</name>
    <dbReference type="NCBI Taxonomy" id="650164"/>
    <lineage>
        <taxon>Eukaryota</taxon>
        <taxon>Fungi</taxon>
        <taxon>Dikarya</taxon>
        <taxon>Basidiomycota</taxon>
        <taxon>Agaricomycotina</taxon>
        <taxon>Agaricomycetes</taxon>
        <taxon>Polyporales</taxon>
        <taxon>Phanerochaetaceae</taxon>
        <taxon>Phanerochaete</taxon>
    </lineage>
</organism>
<protein>
    <submittedName>
        <fullName evidence="2">Uncharacterized protein</fullName>
    </submittedName>
</protein>
<dbReference type="InParanoid" id="K5VGT1"/>
<dbReference type="HOGENOM" id="CLU_026214_1_0_1"/>
<dbReference type="GeneID" id="18907338"/>
<dbReference type="OrthoDB" id="3259294at2759"/>
<dbReference type="RefSeq" id="XP_007400680.1">
    <property type="nucleotide sequence ID" value="XM_007400618.1"/>
</dbReference>
<keyword evidence="1" id="KW-1133">Transmembrane helix</keyword>
<evidence type="ECO:0000256" key="1">
    <source>
        <dbReference type="SAM" id="Phobius"/>
    </source>
</evidence>
<gene>
    <name evidence="2" type="ORF">PHACADRAFT_105123</name>
</gene>